<proteinExistence type="predicted"/>
<dbReference type="InterPro" id="IPR036721">
    <property type="entry name" value="RCK_C_sf"/>
</dbReference>
<dbReference type="STRING" id="1111454.HMPREF1250_2068"/>
<dbReference type="eggNOG" id="COG0569">
    <property type="taxonomic scope" value="Bacteria"/>
</dbReference>
<dbReference type="Proteomes" id="UP000017090">
    <property type="component" value="Unassembled WGS sequence"/>
</dbReference>
<dbReference type="PROSITE" id="PS51201">
    <property type="entry name" value="RCK_N"/>
    <property type="match status" value="2"/>
</dbReference>
<evidence type="ECO:0000313" key="9">
    <source>
        <dbReference type="EMBL" id="ERT61982.1"/>
    </source>
</evidence>
<dbReference type="InterPro" id="IPR003148">
    <property type="entry name" value="RCK_N"/>
</dbReference>
<dbReference type="NCBIfam" id="NF007031">
    <property type="entry name" value="PRK09496.1-2"/>
    <property type="match status" value="1"/>
</dbReference>
<feature type="domain" description="RCK N-terminal" evidence="7">
    <location>
        <begin position="228"/>
        <end position="345"/>
    </location>
</feature>
<dbReference type="NCBIfam" id="NF007034">
    <property type="entry name" value="PRK09496.2-1"/>
    <property type="match status" value="1"/>
</dbReference>
<name>U7URB4_9FIRM</name>
<keyword evidence="4" id="KW-0630">Potassium</keyword>
<dbReference type="OrthoDB" id="9775180at2"/>
<evidence type="ECO:0000256" key="6">
    <source>
        <dbReference type="ARBA" id="ARBA00023065"/>
    </source>
</evidence>
<dbReference type="NCBIfam" id="NF007032">
    <property type="entry name" value="PRK09496.1-4"/>
    <property type="match status" value="1"/>
</dbReference>
<evidence type="ECO:0000256" key="2">
    <source>
        <dbReference type="ARBA" id="ARBA00022448"/>
    </source>
</evidence>
<dbReference type="InterPro" id="IPR006036">
    <property type="entry name" value="K_uptake_TrkA"/>
</dbReference>
<dbReference type="NCBIfam" id="NF007041">
    <property type="entry name" value="PRK09496.3-4"/>
    <property type="match status" value="1"/>
</dbReference>
<dbReference type="PANTHER" id="PTHR43833">
    <property type="entry name" value="POTASSIUM CHANNEL PROTEIN 2-RELATED-RELATED"/>
    <property type="match status" value="1"/>
</dbReference>
<evidence type="ECO:0000313" key="10">
    <source>
        <dbReference type="Proteomes" id="UP000017090"/>
    </source>
</evidence>
<dbReference type="NCBIfam" id="NF007039">
    <property type="entry name" value="PRK09496.3-2"/>
    <property type="match status" value="1"/>
</dbReference>
<accession>U7URB4</accession>
<evidence type="ECO:0000256" key="3">
    <source>
        <dbReference type="ARBA" id="ARBA00022538"/>
    </source>
</evidence>
<dbReference type="RefSeq" id="WP_023052878.1">
    <property type="nucleotide sequence ID" value="NZ_AWXA01000007.1"/>
</dbReference>
<dbReference type="InterPro" id="IPR050721">
    <property type="entry name" value="Trk_Ktr_HKT_K-transport"/>
</dbReference>
<dbReference type="SUPFAM" id="SSF116726">
    <property type="entry name" value="TrkA C-terminal domain-like"/>
    <property type="match status" value="2"/>
</dbReference>
<evidence type="ECO:0000256" key="4">
    <source>
        <dbReference type="ARBA" id="ARBA00022958"/>
    </source>
</evidence>
<comment type="caution">
    <text evidence="9">The sequence shown here is derived from an EMBL/GenBank/DDBJ whole genome shotgun (WGS) entry which is preliminary data.</text>
</comment>
<dbReference type="PRINTS" id="PR00335">
    <property type="entry name" value="KUPTAKETRKA"/>
</dbReference>
<feature type="domain" description="RCK C-terminal" evidence="8">
    <location>
        <begin position="141"/>
        <end position="222"/>
    </location>
</feature>
<dbReference type="Gene3D" id="3.30.70.1450">
    <property type="entry name" value="Regulator of K+ conductance, C-terminal domain"/>
    <property type="match status" value="2"/>
</dbReference>
<keyword evidence="2" id="KW-0813">Transport</keyword>
<keyword evidence="10" id="KW-1185">Reference proteome</keyword>
<dbReference type="PANTHER" id="PTHR43833:SF5">
    <property type="entry name" value="TRK SYSTEM POTASSIUM UPTAKE PROTEIN TRKA"/>
    <property type="match status" value="1"/>
</dbReference>
<dbReference type="GO" id="GO:0005886">
    <property type="term" value="C:plasma membrane"/>
    <property type="evidence" value="ECO:0007669"/>
    <property type="project" value="InterPro"/>
</dbReference>
<dbReference type="InterPro" id="IPR006037">
    <property type="entry name" value="RCK_C"/>
</dbReference>
<reference evidence="9 10" key="1">
    <citation type="submission" date="2013-09" db="EMBL/GenBank/DDBJ databases">
        <authorList>
            <person name="Durkin A.S."/>
            <person name="Haft D.R."/>
            <person name="McCorrison J."/>
            <person name="Torralba M."/>
            <person name="Gillis M."/>
            <person name="Haft D.H."/>
            <person name="Methe B."/>
            <person name="Sutton G."/>
            <person name="Nelson K.E."/>
        </authorList>
    </citation>
    <scope>NUCLEOTIDE SEQUENCE [LARGE SCALE GENOMIC DNA]</scope>
    <source>
        <strain evidence="9 10">BV3C16-1</strain>
    </source>
</reference>
<keyword evidence="6" id="KW-0406">Ion transport</keyword>
<evidence type="ECO:0000256" key="1">
    <source>
        <dbReference type="ARBA" id="ARBA00017378"/>
    </source>
</evidence>
<dbReference type="InterPro" id="IPR036291">
    <property type="entry name" value="NAD(P)-bd_dom_sf"/>
</dbReference>
<dbReference type="Pfam" id="PF02080">
    <property type="entry name" value="TrkA_C"/>
    <property type="match status" value="2"/>
</dbReference>
<protein>
    <recommendedName>
        <fullName evidence="1">Trk system potassium uptake protein TrkA</fullName>
    </recommendedName>
</protein>
<keyword evidence="5" id="KW-0520">NAD</keyword>
<evidence type="ECO:0000259" key="7">
    <source>
        <dbReference type="PROSITE" id="PS51201"/>
    </source>
</evidence>
<dbReference type="Pfam" id="PF02254">
    <property type="entry name" value="TrkA_N"/>
    <property type="match status" value="2"/>
</dbReference>
<dbReference type="EMBL" id="AWXA01000007">
    <property type="protein sequence ID" value="ERT61982.1"/>
    <property type="molecule type" value="Genomic_DNA"/>
</dbReference>
<organism evidence="9 10">
    <name type="scientific">Megasphaera vaginalis</name>
    <name type="common">ex Srinivasan et al. 2021</name>
    <dbReference type="NCBI Taxonomy" id="1111454"/>
    <lineage>
        <taxon>Bacteria</taxon>
        <taxon>Bacillati</taxon>
        <taxon>Bacillota</taxon>
        <taxon>Negativicutes</taxon>
        <taxon>Veillonellales</taxon>
        <taxon>Veillonellaceae</taxon>
        <taxon>Megasphaera</taxon>
    </lineage>
</organism>
<feature type="domain" description="RCK C-terminal" evidence="8">
    <location>
        <begin position="365"/>
        <end position="446"/>
    </location>
</feature>
<gene>
    <name evidence="9" type="ORF">HMPREF1250_2068</name>
</gene>
<dbReference type="GO" id="GO:0015079">
    <property type="term" value="F:potassium ion transmembrane transporter activity"/>
    <property type="evidence" value="ECO:0007669"/>
    <property type="project" value="InterPro"/>
</dbReference>
<sequence length="450" mass="49430">MRIVIIGAGKLGYSIAELLSNEQFDVVVVDHDEERLEAVKNTLDVLTILANGASPITMNDPDIRGADILVAVTAGDETNMVACILAKKHGITYTAARIRDMQFLSEAKDYLKENFDIDLMLNPELITAREINRILMTPAALNVEDFAYGKVRLFETKVRRHSPLINTPFKELELPPGVLAGMIFRDHRMIIPHGDDRLLPHDNAYFIGDPAEIEKFSKNFIQSDTKKPSRAMIIGVGRTGRSLAAMIDEQGVMVKVIDKDTERCRMAAEKLGSGLAICGDGTDIDLLIQEGIADADVVICLTDDDKLNLMLALLSKHLGAQRTIVRVARIEYIDLMEKVGVDIVLSSRLLSASEVLAFARRGGVVAVSLLEGNKAEAVEVIVQEGAPVAGRRLMDVRVPQEGLVCAYVRDDEAHIPNGSTVLLPGDRAVLFIQTEHAKKVISFFKGREEP</sequence>
<dbReference type="PROSITE" id="PS51202">
    <property type="entry name" value="RCK_C"/>
    <property type="match status" value="2"/>
</dbReference>
<feature type="domain" description="RCK N-terminal" evidence="7">
    <location>
        <begin position="1"/>
        <end position="121"/>
    </location>
</feature>
<dbReference type="PATRIC" id="fig|1111454.3.peg.401"/>
<dbReference type="AlphaFoldDB" id="U7URB4"/>
<evidence type="ECO:0000256" key="5">
    <source>
        <dbReference type="ARBA" id="ARBA00023027"/>
    </source>
</evidence>
<dbReference type="SUPFAM" id="SSF51735">
    <property type="entry name" value="NAD(P)-binding Rossmann-fold domains"/>
    <property type="match status" value="2"/>
</dbReference>
<keyword evidence="3" id="KW-0633">Potassium transport</keyword>
<dbReference type="Gene3D" id="3.40.50.720">
    <property type="entry name" value="NAD(P)-binding Rossmann-like Domain"/>
    <property type="match status" value="2"/>
</dbReference>
<evidence type="ECO:0000259" key="8">
    <source>
        <dbReference type="PROSITE" id="PS51202"/>
    </source>
</evidence>